<feature type="transmembrane region" description="Helical" evidence="4">
    <location>
        <begin position="331"/>
        <end position="357"/>
    </location>
</feature>
<reference evidence="7" key="2">
    <citation type="submission" date="2025-09" db="UniProtKB">
        <authorList>
            <consortium name="Ensembl"/>
        </authorList>
    </citation>
    <scope>IDENTIFICATION</scope>
</reference>
<evidence type="ECO:0000259" key="6">
    <source>
        <dbReference type="SMART" id="SM00409"/>
    </source>
</evidence>
<feature type="signal peptide" evidence="5">
    <location>
        <begin position="1"/>
        <end position="22"/>
    </location>
</feature>
<dbReference type="Gene3D" id="2.60.40.10">
    <property type="entry name" value="Immunoglobulins"/>
    <property type="match status" value="3"/>
</dbReference>
<evidence type="ECO:0000256" key="2">
    <source>
        <dbReference type="ARBA" id="ARBA00022692"/>
    </source>
</evidence>
<evidence type="ECO:0000313" key="7">
    <source>
        <dbReference type="Ensembl" id="ENSLBEP00000001072.1"/>
    </source>
</evidence>
<feature type="domain" description="Immunoglobulin" evidence="6">
    <location>
        <begin position="23"/>
        <end position="119"/>
    </location>
</feature>
<dbReference type="SUPFAM" id="SSF48726">
    <property type="entry name" value="Immunoglobulin"/>
    <property type="match status" value="3"/>
</dbReference>
<accession>A0A3Q3E1T9</accession>
<dbReference type="GO" id="GO:0004888">
    <property type="term" value="F:transmembrane signaling receptor activity"/>
    <property type="evidence" value="ECO:0007669"/>
    <property type="project" value="TreeGrafter"/>
</dbReference>
<sequence length="441" mass="49330">MKMLSRMFILCIALSGVSNSAALITVSGYEGKAVGISCSYGMGYDSYEKYLCRNDCGSNDVLVTTTETSKNRFSIYDDKEKRVFTASITGLTLTDAGKYWCGVTRNGKDIYTEVKLLVGKDSCCDQSTRLQSYEDGSVDLICPYKQKDQDNLKYICRGNQSSTCLQQALVTSEYKQKGYFSLADNKMSMKFTVTITSLTRKDSGPYLCGVQRKSDLDVFTAVSLEVNEWCCVESSELSGIVGHPLSIQCPYPPQHWDNRKFLCKGDHRKNCTDVMTQSRFSLQDNVSSSSFSVMITRTKVEDAGTYWCGSDSQWAVGNFTKIHLSLDAEHFLSVGVMLPTVGAIVLVILIISVVIIYKYKCRRAQGTKIQEKRNQTKVAGVEEVIDVADIYENQGAAACSKQETSKWHSSCHQNDNDDVYQNCSTTEDMYCNQFYLKTAKR</sequence>
<keyword evidence="4" id="KW-1133">Transmembrane helix</keyword>
<reference evidence="7" key="1">
    <citation type="submission" date="2025-08" db="UniProtKB">
        <authorList>
            <consortium name="Ensembl"/>
        </authorList>
    </citation>
    <scope>IDENTIFICATION</scope>
</reference>
<dbReference type="InParanoid" id="A0A3Q3E1T9"/>
<evidence type="ECO:0000313" key="8">
    <source>
        <dbReference type="Proteomes" id="UP000261660"/>
    </source>
</evidence>
<proteinExistence type="predicted"/>
<dbReference type="Pfam" id="PF07686">
    <property type="entry name" value="V-set"/>
    <property type="match status" value="3"/>
</dbReference>
<dbReference type="FunCoup" id="A0A3Q3E1T9">
    <property type="interactions" value="24"/>
</dbReference>
<dbReference type="GeneTree" id="ENSGT00950000182977"/>
<comment type="subcellular location">
    <subcellularLocation>
        <location evidence="1">Membrane</location>
    </subcellularLocation>
</comment>
<dbReference type="InterPro" id="IPR013106">
    <property type="entry name" value="Ig_V-set"/>
</dbReference>
<dbReference type="InterPro" id="IPR050671">
    <property type="entry name" value="CD300_family_receptors"/>
</dbReference>
<feature type="domain" description="Immunoglobulin" evidence="6">
    <location>
        <begin position="234"/>
        <end position="325"/>
    </location>
</feature>
<feature type="chain" id="PRO_5018774669" evidence="5">
    <location>
        <begin position="23"/>
        <end position="441"/>
    </location>
</feature>
<dbReference type="InterPro" id="IPR003599">
    <property type="entry name" value="Ig_sub"/>
</dbReference>
<protein>
    <submittedName>
        <fullName evidence="7">Polymeric immunoglobulin receptor-like</fullName>
    </submittedName>
</protein>
<keyword evidence="5" id="KW-0732">Signal</keyword>
<dbReference type="OrthoDB" id="8442846at2759"/>
<dbReference type="InterPro" id="IPR013783">
    <property type="entry name" value="Ig-like_fold"/>
</dbReference>
<keyword evidence="8" id="KW-1185">Reference proteome</keyword>
<keyword evidence="2 4" id="KW-0812">Transmembrane</keyword>
<keyword evidence="3 4" id="KW-0472">Membrane</keyword>
<feature type="domain" description="Immunoglobulin" evidence="6">
    <location>
        <begin position="127"/>
        <end position="227"/>
    </location>
</feature>
<dbReference type="PANTHER" id="PTHR11860:SF118">
    <property type="entry name" value="CMRF35-LIKE MOLECULE 3-RELATED"/>
    <property type="match status" value="1"/>
</dbReference>
<organism evidence="7 8">
    <name type="scientific">Labrus bergylta</name>
    <name type="common">ballan wrasse</name>
    <dbReference type="NCBI Taxonomy" id="56723"/>
    <lineage>
        <taxon>Eukaryota</taxon>
        <taxon>Metazoa</taxon>
        <taxon>Chordata</taxon>
        <taxon>Craniata</taxon>
        <taxon>Vertebrata</taxon>
        <taxon>Euteleostomi</taxon>
        <taxon>Actinopterygii</taxon>
        <taxon>Neopterygii</taxon>
        <taxon>Teleostei</taxon>
        <taxon>Neoteleostei</taxon>
        <taxon>Acanthomorphata</taxon>
        <taxon>Eupercaria</taxon>
        <taxon>Labriformes</taxon>
        <taxon>Labridae</taxon>
        <taxon>Labrus</taxon>
    </lineage>
</organism>
<dbReference type="SMART" id="SM00409">
    <property type="entry name" value="IG"/>
    <property type="match status" value="3"/>
</dbReference>
<evidence type="ECO:0000256" key="3">
    <source>
        <dbReference type="ARBA" id="ARBA00023136"/>
    </source>
</evidence>
<dbReference type="Ensembl" id="ENSLBET00000001150.1">
    <property type="protein sequence ID" value="ENSLBEP00000001072.1"/>
    <property type="gene ID" value="ENSLBEG00000000860.1"/>
</dbReference>
<name>A0A3Q3E1T9_9LABR</name>
<dbReference type="CDD" id="cd05716">
    <property type="entry name" value="IgV_pIgR_like"/>
    <property type="match status" value="2"/>
</dbReference>
<dbReference type="AlphaFoldDB" id="A0A3Q3E1T9"/>
<dbReference type="GO" id="GO:0005886">
    <property type="term" value="C:plasma membrane"/>
    <property type="evidence" value="ECO:0007669"/>
    <property type="project" value="TreeGrafter"/>
</dbReference>
<dbReference type="Proteomes" id="UP000261660">
    <property type="component" value="Unplaced"/>
</dbReference>
<dbReference type="PANTHER" id="PTHR11860">
    <property type="entry name" value="POLYMERIC-IMMUNOGLOBULIN RECEPTOR"/>
    <property type="match status" value="1"/>
</dbReference>
<dbReference type="STRING" id="56723.ENSLBEP00000001072"/>
<dbReference type="InterPro" id="IPR036179">
    <property type="entry name" value="Ig-like_dom_sf"/>
</dbReference>
<evidence type="ECO:0000256" key="4">
    <source>
        <dbReference type="SAM" id="Phobius"/>
    </source>
</evidence>
<evidence type="ECO:0000256" key="1">
    <source>
        <dbReference type="ARBA" id="ARBA00004370"/>
    </source>
</evidence>
<evidence type="ECO:0000256" key="5">
    <source>
        <dbReference type="SAM" id="SignalP"/>
    </source>
</evidence>